<feature type="domain" description="B30.2/SPRY" evidence="1">
    <location>
        <begin position="35"/>
        <end position="229"/>
    </location>
</feature>
<dbReference type="InterPro" id="IPR013320">
    <property type="entry name" value="ConA-like_dom_sf"/>
</dbReference>
<comment type="caution">
    <text evidence="2">The sequence shown here is derived from an EMBL/GenBank/DDBJ whole genome shotgun (WGS) entry which is preliminary data.</text>
</comment>
<reference evidence="2" key="1">
    <citation type="submission" date="2023-08" db="EMBL/GenBank/DDBJ databases">
        <authorList>
            <person name="Chen Y."/>
            <person name="Shah S."/>
            <person name="Dougan E. K."/>
            <person name="Thang M."/>
            <person name="Chan C."/>
        </authorList>
    </citation>
    <scope>NUCLEOTIDE SEQUENCE</scope>
</reference>
<dbReference type="SMART" id="SM00449">
    <property type="entry name" value="SPRY"/>
    <property type="match status" value="1"/>
</dbReference>
<keyword evidence="3" id="KW-1185">Reference proteome</keyword>
<dbReference type="EMBL" id="CAUJNA010001025">
    <property type="protein sequence ID" value="CAJ1383560.1"/>
    <property type="molecule type" value="Genomic_DNA"/>
</dbReference>
<dbReference type="Pfam" id="PF03724">
    <property type="entry name" value="META"/>
    <property type="match status" value="1"/>
</dbReference>
<name>A0AA36IBC3_9DINO</name>
<dbReference type="Proteomes" id="UP001178507">
    <property type="component" value="Unassembled WGS sequence"/>
</dbReference>
<proteinExistence type="predicted"/>
<dbReference type="InterPro" id="IPR043136">
    <property type="entry name" value="B30.2/SPRY_sf"/>
</dbReference>
<accession>A0AA36IBC3</accession>
<dbReference type="Gene3D" id="2.40.128.270">
    <property type="match status" value="1"/>
</dbReference>
<sequence length="390" mass="41096">MPVQVTLASGKEVEVKTKAGAKVSELKAELGEQLDLNPRSLEVCAEGKSLLDTDAVPDGQVTAVKVVLPWLAATEGAVKDLGGGECEILGEAKGSKINALCDLCFVDGEHYFEVEVLEGKGCWVGVTTKAGFGEGYKMKGLFYGGPGNLSDGGALKTSQFGEGTKKGDVIGMKLDLSDESSVTMGFWENGKYLGIGFQGCERPKGAEVFPAISGANGEKFSISLRRSVRKPPVRTLHPAHGSWELQRLVVNGEPASLDALLEGKGAGKGGYGGGGGFALVMEMVQSPSDPNSFRLSMRVGNSLMTGVTLSTENGVETIKVGMIAGTMMMSPPECQDMERKLSTALPAVTSWKVSGSGKDATLELRGENTELDFKYYDKPPAEPCSSAKLH</sequence>
<evidence type="ECO:0000313" key="2">
    <source>
        <dbReference type="EMBL" id="CAJ1383560.1"/>
    </source>
</evidence>
<evidence type="ECO:0000313" key="3">
    <source>
        <dbReference type="Proteomes" id="UP001178507"/>
    </source>
</evidence>
<dbReference type="Gene3D" id="2.60.120.920">
    <property type="match status" value="1"/>
</dbReference>
<dbReference type="Pfam" id="PF00622">
    <property type="entry name" value="SPRY"/>
    <property type="match status" value="1"/>
</dbReference>
<dbReference type="InterPro" id="IPR038670">
    <property type="entry name" value="HslJ-like_sf"/>
</dbReference>
<evidence type="ECO:0000259" key="1">
    <source>
        <dbReference type="PROSITE" id="PS50188"/>
    </source>
</evidence>
<dbReference type="PROSITE" id="PS50188">
    <property type="entry name" value="B302_SPRY"/>
    <property type="match status" value="1"/>
</dbReference>
<dbReference type="AlphaFoldDB" id="A0AA36IBC3"/>
<dbReference type="InterPro" id="IPR001870">
    <property type="entry name" value="B30.2/SPRY"/>
</dbReference>
<dbReference type="SUPFAM" id="SSF49899">
    <property type="entry name" value="Concanavalin A-like lectins/glucanases"/>
    <property type="match status" value="1"/>
</dbReference>
<dbReference type="CDD" id="cd11709">
    <property type="entry name" value="SPRY"/>
    <property type="match status" value="1"/>
</dbReference>
<gene>
    <name evidence="2" type="ORF">EVOR1521_LOCUS10656</name>
</gene>
<dbReference type="InterPro" id="IPR003877">
    <property type="entry name" value="SPRY_dom"/>
</dbReference>
<protein>
    <recommendedName>
        <fullName evidence="1">B30.2/SPRY domain-containing protein</fullName>
    </recommendedName>
</protein>
<organism evidence="2 3">
    <name type="scientific">Effrenium voratum</name>
    <dbReference type="NCBI Taxonomy" id="2562239"/>
    <lineage>
        <taxon>Eukaryota</taxon>
        <taxon>Sar</taxon>
        <taxon>Alveolata</taxon>
        <taxon>Dinophyceae</taxon>
        <taxon>Suessiales</taxon>
        <taxon>Symbiodiniaceae</taxon>
        <taxon>Effrenium</taxon>
    </lineage>
</organism>
<dbReference type="InterPro" id="IPR005184">
    <property type="entry name" value="DUF306_Meta_HslJ"/>
</dbReference>